<dbReference type="RefSeq" id="WP_100164257.1">
    <property type="nucleotide sequence ID" value="NZ_PGTB01000138.1"/>
</dbReference>
<dbReference type="Proteomes" id="UP000231553">
    <property type="component" value="Unassembled WGS sequence"/>
</dbReference>
<organism evidence="2 3">
    <name type="scientific">Pseudooceanicola lipolyticus</name>
    <dbReference type="NCBI Taxonomy" id="2029104"/>
    <lineage>
        <taxon>Bacteria</taxon>
        <taxon>Pseudomonadati</taxon>
        <taxon>Pseudomonadota</taxon>
        <taxon>Alphaproteobacteria</taxon>
        <taxon>Rhodobacterales</taxon>
        <taxon>Paracoccaceae</taxon>
        <taxon>Pseudooceanicola</taxon>
    </lineage>
</organism>
<reference evidence="2 3" key="1">
    <citation type="journal article" date="2018" name="Int. J. Syst. Evol. Microbiol.">
        <title>Pseudooceanicola lipolyticus sp. nov., a marine alphaproteobacterium, reclassification of Oceanicola flagellatus as Pseudooceanicola flagellatus comb. nov. and emended description of the genus Pseudooceanicola.</title>
        <authorList>
            <person name="Huang M.-M."/>
            <person name="Guo L.-L."/>
            <person name="Wu Y.-H."/>
            <person name="Lai Q.-L."/>
            <person name="Shao Z.-Z."/>
            <person name="Wang C.-S."/>
            <person name="Wu M."/>
            <person name="Xu X.-W."/>
        </authorList>
    </citation>
    <scope>NUCLEOTIDE SEQUENCE [LARGE SCALE GENOMIC DNA]</scope>
    <source>
        <strain evidence="2 3">157</strain>
    </source>
</reference>
<dbReference type="InterPro" id="IPR009506">
    <property type="entry name" value="YjiS-like"/>
</dbReference>
<dbReference type="Pfam" id="PF06568">
    <property type="entry name" value="YjiS-like"/>
    <property type="match status" value="1"/>
</dbReference>
<feature type="domain" description="YjiS-like" evidence="1">
    <location>
        <begin position="19"/>
        <end position="53"/>
    </location>
</feature>
<sequence length="69" mass="7964">MTLTFARLLPRIGLTASIHALAERHAVWRQRQALKQLDSAALRDLGLTREQAEAEARRGFWDAPVNWRR</sequence>
<comment type="caution">
    <text evidence="2">The sequence shown here is derived from an EMBL/GenBank/DDBJ whole genome shotgun (WGS) entry which is preliminary data.</text>
</comment>
<accession>A0A2M8IWA5</accession>
<dbReference type="OrthoDB" id="8096613at2"/>
<keyword evidence="3" id="KW-1185">Reference proteome</keyword>
<gene>
    <name evidence="2" type="ORF">CVM52_20375</name>
</gene>
<evidence type="ECO:0000313" key="3">
    <source>
        <dbReference type="Proteomes" id="UP000231553"/>
    </source>
</evidence>
<dbReference type="AlphaFoldDB" id="A0A2M8IWA5"/>
<evidence type="ECO:0000259" key="1">
    <source>
        <dbReference type="Pfam" id="PF06568"/>
    </source>
</evidence>
<evidence type="ECO:0000313" key="2">
    <source>
        <dbReference type="EMBL" id="PJE34807.1"/>
    </source>
</evidence>
<protein>
    <recommendedName>
        <fullName evidence="1">YjiS-like domain-containing protein</fullName>
    </recommendedName>
</protein>
<dbReference type="EMBL" id="PGTB01000138">
    <property type="protein sequence ID" value="PJE34807.1"/>
    <property type="molecule type" value="Genomic_DNA"/>
</dbReference>
<name>A0A2M8IWA5_9RHOB</name>
<proteinExistence type="predicted"/>